<comment type="caution">
    <text evidence="3">The sequence shown here is derived from an EMBL/GenBank/DDBJ whole genome shotgun (WGS) entry which is preliminary data.</text>
</comment>
<dbReference type="SUPFAM" id="SSF51556">
    <property type="entry name" value="Metallo-dependent hydrolases"/>
    <property type="match status" value="1"/>
</dbReference>
<dbReference type="Pfam" id="PF01979">
    <property type="entry name" value="Amidohydro_1"/>
    <property type="match status" value="1"/>
</dbReference>
<dbReference type="PANTHER" id="PTHR43794">
    <property type="entry name" value="AMINOHYDROLASE SSNA-RELATED"/>
    <property type="match status" value="1"/>
</dbReference>
<organism evidence="3 4">
    <name type="scientific">Nocardioides simplex</name>
    <name type="common">Arthrobacter simplex</name>
    <dbReference type="NCBI Taxonomy" id="2045"/>
    <lineage>
        <taxon>Bacteria</taxon>
        <taxon>Bacillati</taxon>
        <taxon>Actinomycetota</taxon>
        <taxon>Actinomycetes</taxon>
        <taxon>Propionibacteriales</taxon>
        <taxon>Nocardioidaceae</taxon>
        <taxon>Pimelobacter</taxon>
    </lineage>
</organism>
<gene>
    <name evidence="3" type="ORF">F9L07_13310</name>
</gene>
<dbReference type="InterPro" id="IPR011059">
    <property type="entry name" value="Metal-dep_hydrolase_composite"/>
</dbReference>
<evidence type="ECO:0000256" key="1">
    <source>
        <dbReference type="ARBA" id="ARBA00022801"/>
    </source>
</evidence>
<dbReference type="NCBIfam" id="NF006056">
    <property type="entry name" value="PRK08204.1"/>
    <property type="match status" value="1"/>
</dbReference>
<reference evidence="3 4" key="1">
    <citation type="submission" date="2019-09" db="EMBL/GenBank/DDBJ databases">
        <title>Pimelobacter sp. isolated from Paulinella.</title>
        <authorList>
            <person name="Jeong S.E."/>
        </authorList>
    </citation>
    <scope>NUCLEOTIDE SEQUENCE [LARGE SCALE GENOMIC DNA]</scope>
    <source>
        <strain evidence="3 4">Pch-N</strain>
    </source>
</reference>
<name>A0A7J5E3S3_NOCSI</name>
<dbReference type="Proteomes" id="UP000449906">
    <property type="component" value="Unassembled WGS sequence"/>
</dbReference>
<protein>
    <submittedName>
        <fullName evidence="3">Amidohydrolase family protein</fullName>
    </submittedName>
</protein>
<dbReference type="GO" id="GO:0016810">
    <property type="term" value="F:hydrolase activity, acting on carbon-nitrogen (but not peptide) bonds"/>
    <property type="evidence" value="ECO:0007669"/>
    <property type="project" value="InterPro"/>
</dbReference>
<sequence>MTTVRTLLRGGDVITSRAAGEVLTGTDVLVEDGRIAAIGRDLAAGDAEVVDLTGRVVLPGFVDTHRHTWQSVVRNIASDWSLTEYLAGLHTGLSRHYRAEDTYAGNYLGALEALDSGITTLVDWSHNLFTPEHADAAIQALRDAGLRAVFAHGGGAQQWGAPLPSAVPHPDDARRVRDEHFSSDAGLVTMALALRGPQFTTPEVNLHDFALAKELDLDVTVHVGDGYWGKSGPVRALERDGLLSERTTYVHCCTLGDDELRMIADSGGKASVAPDVEMQMGHGFPATGRLIRAGVRPSFSIDVCSSNGGDMFGTMRSAIGVQRALDNAPAVETGEVIERIGLTCSEVLMFATRDGAVAAGLGERTGSIEVGKAADIVALRGDSLAMLPMNNPIGAVVYNAHPGLVQDVWVDGRRVKEDGRLVGVDVAAVRALAERTRDHVVEAYPEAALGGGWHPELG</sequence>
<dbReference type="InterPro" id="IPR050287">
    <property type="entry name" value="MTA/SAH_deaminase"/>
</dbReference>
<dbReference type="PANTHER" id="PTHR43794:SF11">
    <property type="entry name" value="AMIDOHYDROLASE-RELATED DOMAIN-CONTAINING PROTEIN"/>
    <property type="match status" value="1"/>
</dbReference>
<proteinExistence type="predicted"/>
<evidence type="ECO:0000259" key="2">
    <source>
        <dbReference type="Pfam" id="PF01979"/>
    </source>
</evidence>
<dbReference type="SUPFAM" id="SSF51338">
    <property type="entry name" value="Composite domain of metallo-dependent hydrolases"/>
    <property type="match status" value="1"/>
</dbReference>
<dbReference type="InterPro" id="IPR032466">
    <property type="entry name" value="Metal_Hydrolase"/>
</dbReference>
<evidence type="ECO:0000313" key="4">
    <source>
        <dbReference type="Proteomes" id="UP000449906"/>
    </source>
</evidence>
<feature type="domain" description="Amidohydrolase-related" evidence="2">
    <location>
        <begin position="56"/>
        <end position="415"/>
    </location>
</feature>
<dbReference type="AlphaFoldDB" id="A0A7J5E3S3"/>
<keyword evidence="1 3" id="KW-0378">Hydrolase</keyword>
<dbReference type="Gene3D" id="2.30.40.10">
    <property type="entry name" value="Urease, subunit C, domain 1"/>
    <property type="match status" value="1"/>
</dbReference>
<accession>A0A7J5E3S3</accession>
<dbReference type="InterPro" id="IPR006680">
    <property type="entry name" value="Amidohydro-rel"/>
</dbReference>
<dbReference type="Gene3D" id="3.20.20.140">
    <property type="entry name" value="Metal-dependent hydrolases"/>
    <property type="match status" value="1"/>
</dbReference>
<dbReference type="EMBL" id="WBVM01000001">
    <property type="protein sequence ID" value="KAB2812717.1"/>
    <property type="molecule type" value="Genomic_DNA"/>
</dbReference>
<evidence type="ECO:0000313" key="3">
    <source>
        <dbReference type="EMBL" id="KAB2812717.1"/>
    </source>
</evidence>